<evidence type="ECO:0000256" key="4">
    <source>
        <dbReference type="PROSITE-ProRule" id="PRU00723"/>
    </source>
</evidence>
<keyword evidence="2 4" id="KW-0863">Zinc-finger</keyword>
<dbReference type="Proteomes" id="UP001165289">
    <property type="component" value="Unassembled WGS sequence"/>
</dbReference>
<dbReference type="SMART" id="SM00356">
    <property type="entry name" value="ZnF_C3H1"/>
    <property type="match status" value="2"/>
</dbReference>
<comment type="caution">
    <text evidence="8">The sequence shown here is derived from an EMBL/GenBank/DDBJ whole genome shotgun (WGS) entry which is preliminary data.</text>
</comment>
<evidence type="ECO:0000313" key="8">
    <source>
        <dbReference type="EMBL" id="KAI6658962.1"/>
    </source>
</evidence>
<accession>A0AAV7KCR0</accession>
<dbReference type="PROSITE" id="PS00028">
    <property type="entry name" value="ZINC_FINGER_C2H2_1"/>
    <property type="match status" value="1"/>
</dbReference>
<keyword evidence="8" id="KW-0067">ATP-binding</keyword>
<keyword evidence="1 4" id="KW-0479">Metal-binding</keyword>
<dbReference type="GO" id="GO:0004386">
    <property type="term" value="F:helicase activity"/>
    <property type="evidence" value="ECO:0007669"/>
    <property type="project" value="UniProtKB-KW"/>
</dbReference>
<keyword evidence="8" id="KW-0547">Nucleotide-binding</keyword>
<dbReference type="InterPro" id="IPR036855">
    <property type="entry name" value="Znf_CCCH_sf"/>
</dbReference>
<evidence type="ECO:0000256" key="3">
    <source>
        <dbReference type="ARBA" id="ARBA00022833"/>
    </source>
</evidence>
<dbReference type="PROSITE" id="PS50157">
    <property type="entry name" value="ZINC_FINGER_C2H2_2"/>
    <property type="match status" value="1"/>
</dbReference>
<feature type="region of interest" description="Disordered" evidence="5">
    <location>
        <begin position="219"/>
        <end position="281"/>
    </location>
</feature>
<dbReference type="CDD" id="cd18808">
    <property type="entry name" value="SF1_C_Upf1"/>
    <property type="match status" value="1"/>
</dbReference>
<dbReference type="InterPro" id="IPR013087">
    <property type="entry name" value="Znf_C2H2_type"/>
</dbReference>
<dbReference type="InterPro" id="IPR000571">
    <property type="entry name" value="Znf_CCCH"/>
</dbReference>
<dbReference type="GO" id="GO:0008270">
    <property type="term" value="F:zinc ion binding"/>
    <property type="evidence" value="ECO:0007669"/>
    <property type="project" value="UniProtKB-KW"/>
</dbReference>
<protein>
    <submittedName>
        <fullName evidence="8">Helicase with zinc finger domain-like</fullName>
    </submittedName>
</protein>
<dbReference type="PROSITE" id="PS50103">
    <property type="entry name" value="ZF_C3H1"/>
    <property type="match status" value="1"/>
</dbReference>
<reference evidence="8 9" key="1">
    <citation type="journal article" date="2023" name="BMC Biol.">
        <title>The compact genome of the sponge Oopsacas minuta (Hexactinellida) is lacking key metazoan core genes.</title>
        <authorList>
            <person name="Santini S."/>
            <person name="Schenkelaars Q."/>
            <person name="Jourda C."/>
            <person name="Duchesne M."/>
            <person name="Belahbib H."/>
            <person name="Rocher C."/>
            <person name="Selva M."/>
            <person name="Riesgo A."/>
            <person name="Vervoort M."/>
            <person name="Leys S.P."/>
            <person name="Kodjabachian L."/>
            <person name="Le Bivic A."/>
            <person name="Borchiellini C."/>
            <person name="Claverie J.M."/>
            <person name="Renard E."/>
        </authorList>
    </citation>
    <scope>NUCLEOTIDE SEQUENCE [LARGE SCALE GENOMIC DNA]</scope>
    <source>
        <strain evidence="8">SPO-2</strain>
    </source>
</reference>
<feature type="region of interest" description="Disordered" evidence="5">
    <location>
        <begin position="1149"/>
        <end position="1168"/>
    </location>
</feature>
<feature type="compositionally biased region" description="Low complexity" evidence="5">
    <location>
        <begin position="224"/>
        <end position="246"/>
    </location>
</feature>
<name>A0AAV7KCR0_9METZ</name>
<keyword evidence="8" id="KW-0378">Hydrolase</keyword>
<evidence type="ECO:0000256" key="1">
    <source>
        <dbReference type="ARBA" id="ARBA00022723"/>
    </source>
</evidence>
<feature type="zinc finger region" description="C3H1-type" evidence="4">
    <location>
        <begin position="172"/>
        <end position="200"/>
    </location>
</feature>
<gene>
    <name evidence="8" type="ORF">LOD99_14638</name>
</gene>
<dbReference type="InterPro" id="IPR045055">
    <property type="entry name" value="DNA2/NAM7-like"/>
</dbReference>
<evidence type="ECO:0000256" key="2">
    <source>
        <dbReference type="ARBA" id="ARBA00022771"/>
    </source>
</evidence>
<dbReference type="InterPro" id="IPR047187">
    <property type="entry name" value="SF1_C_Upf1"/>
</dbReference>
<dbReference type="Pfam" id="PF13086">
    <property type="entry name" value="AAA_11"/>
    <property type="match status" value="1"/>
</dbReference>
<dbReference type="Gene3D" id="4.10.1000.10">
    <property type="entry name" value="Zinc finger, CCCH-type"/>
    <property type="match status" value="1"/>
</dbReference>
<dbReference type="EMBL" id="JAKMXF010000066">
    <property type="protein sequence ID" value="KAI6658962.1"/>
    <property type="molecule type" value="Genomic_DNA"/>
</dbReference>
<proteinExistence type="predicted"/>
<dbReference type="Pfam" id="PF13087">
    <property type="entry name" value="AAA_12"/>
    <property type="match status" value="1"/>
</dbReference>
<evidence type="ECO:0000313" key="9">
    <source>
        <dbReference type="Proteomes" id="UP001165289"/>
    </source>
</evidence>
<keyword evidence="3 4" id="KW-0862">Zinc</keyword>
<dbReference type="InterPro" id="IPR041677">
    <property type="entry name" value="DNA2/NAM7_AAA_11"/>
</dbReference>
<dbReference type="InterPro" id="IPR041679">
    <property type="entry name" value="DNA2/NAM7-like_C"/>
</dbReference>
<dbReference type="PANTHER" id="PTHR10887:SF495">
    <property type="entry name" value="HELICASE SENATAXIN ISOFORM X1-RELATED"/>
    <property type="match status" value="1"/>
</dbReference>
<evidence type="ECO:0000256" key="5">
    <source>
        <dbReference type="SAM" id="MobiDB-lite"/>
    </source>
</evidence>
<organism evidence="8 9">
    <name type="scientific">Oopsacas minuta</name>
    <dbReference type="NCBI Taxonomy" id="111878"/>
    <lineage>
        <taxon>Eukaryota</taxon>
        <taxon>Metazoa</taxon>
        <taxon>Porifera</taxon>
        <taxon>Hexactinellida</taxon>
        <taxon>Hexasterophora</taxon>
        <taxon>Lyssacinosida</taxon>
        <taxon>Leucopsacidae</taxon>
        <taxon>Oopsacas</taxon>
    </lineage>
</organism>
<keyword evidence="9" id="KW-1185">Reference proteome</keyword>
<dbReference type="Gene3D" id="3.40.50.300">
    <property type="entry name" value="P-loop containing nucleotide triphosphate hydrolases"/>
    <property type="match status" value="2"/>
</dbReference>
<feature type="domain" description="C2H2-type" evidence="7">
    <location>
        <begin position="115"/>
        <end position="144"/>
    </location>
</feature>
<sequence length="1360" mass="156942">MDSFETYRVCKDCFADTITRILPTLEKYHYRDGKCKTCLREWIGINVGYYNPHRKWCIIRPRPFNSELAMCQYKMRGNCYREWKCRRAHNQLELEIWIEDEKLLMNRKRPSKPKFGCVICRKEFRDSDNLNTHLFGREHETRAKNMWILPEVGSSIHYTGPIRTRPRPPFGKDSYELCRRFARSERCQFGTGCRHAHSMEELKVWMDALTADRYQRQDQRYNFSGRSRGEQSSSSSHMGSMPSEGGASRYPSDSKPPPQSRARQKYSTSAPPNKTEGEPEHVKEVYRRIGDYGIDPCLRYFPKHIKINCDRSLTVTVEENAELKWLFYLKATQHDELHSIVLCDHKKIFTLGEVFRCSTRGSARMEVKQQFVPNRTNYLISQTFDSDSYFEIALKCKPVVGIYKAQIIFLLKDEILVAKEVKVKMHGEGFINVCENFHIATKQPQVRVTMVQDLLKVNWEHNFELINTNKSNLEYQLPNYIEDNIKSGFYDNLPNEISKEFYAKRFHALLYIEEFEHKRSLMRYDLPDQLITFNSVEKQITIENDYGRNYLEVAPGDTRFLSLKLNHRLFEGYRTFRPPKQAYIIPNGTRKAYEYRVCHTGVDYVVLSINADLIRACQTSGGQALVRFAPERKEYVDMHEVLDEVNLPVLFPIHRKVEVPYAWDVDHLLGLLDYEELSLQQKVAVYSIIDSKYQSFPTIISGPFGCGKTKTLCITTKLISRSFHGARILIVTKTNSSANLYIELLQTHFDTITMYREKLGNKKIMFRHFSKSRSLQMDKEMRDFANIEDGTYKGIRFYELEACTIVITTLPALPSLLPPKSRYKSKSLFSHIFLDEAAQVIEPEACLALSFAGNKTKIALAGDVYQTKPLILSKYGKQYNLDESLLHRFELLPEYQTESLQKCKVELTENFRSQETIVQFLSDLFYDESLKANPPSLLGPTSYPALSFLHVSGDEQSLHGFPSFYNKEEAQLTILALKKFIAAGVKVEKIAVLTTYKAQVRFIIEALKEERASCSRMRHSKEQCIHMKCISTHNINVRNLEGVQGREYDLIIVNTVRTISEINEDMPIEDRVDLGLLDDVTQFNTILTRARGWVLVIGDMDCLLKVGECSYVWNKYVEACDNVNGLFRCAEEFDGFNMETNIPAKKLQPSIRKEASTPVTSKPNIKPPPLSPYDIKYNSLDTFMTTCHRELDNSQNSDVLEAIQKQLNLAKIALETMEFQRYTEQHSILTNYKMESNSPAKVQHESDKCIIDSSPPVVQPKIHEIQHQQTDSQSEYLSTASKPHGADAYIADNNLPAELPKIQQQQQTFSILPNTPTGVHSTPHVPHGATYNPGYVPITQPLPLLFPPDLIQHQQKQEPS</sequence>
<dbReference type="InterPro" id="IPR027417">
    <property type="entry name" value="P-loop_NTPase"/>
</dbReference>
<feature type="domain" description="C3H1-type" evidence="6">
    <location>
        <begin position="172"/>
        <end position="200"/>
    </location>
</feature>
<keyword evidence="8" id="KW-0347">Helicase</keyword>
<evidence type="ECO:0000259" key="6">
    <source>
        <dbReference type="PROSITE" id="PS50103"/>
    </source>
</evidence>
<dbReference type="PANTHER" id="PTHR10887">
    <property type="entry name" value="DNA2/NAM7 HELICASE FAMILY"/>
    <property type="match status" value="1"/>
</dbReference>
<dbReference type="SUPFAM" id="SSF52540">
    <property type="entry name" value="P-loop containing nucleoside triphosphate hydrolases"/>
    <property type="match status" value="1"/>
</dbReference>
<evidence type="ECO:0000259" key="7">
    <source>
        <dbReference type="PROSITE" id="PS50157"/>
    </source>
</evidence>
<dbReference type="SUPFAM" id="SSF90229">
    <property type="entry name" value="CCCH zinc finger"/>
    <property type="match status" value="1"/>
</dbReference>